<organism evidence="2 3">
    <name type="scientific">Kibdelosporangium lantanae</name>
    <dbReference type="NCBI Taxonomy" id="1497396"/>
    <lineage>
        <taxon>Bacteria</taxon>
        <taxon>Bacillati</taxon>
        <taxon>Actinomycetota</taxon>
        <taxon>Actinomycetes</taxon>
        <taxon>Pseudonocardiales</taxon>
        <taxon>Pseudonocardiaceae</taxon>
        <taxon>Kibdelosporangium</taxon>
    </lineage>
</organism>
<reference evidence="3" key="1">
    <citation type="journal article" date="2019" name="Int. J. Syst. Evol. Microbiol.">
        <title>The Global Catalogue of Microorganisms (GCM) 10K type strain sequencing project: providing services to taxonomists for standard genome sequencing and annotation.</title>
        <authorList>
            <consortium name="The Broad Institute Genomics Platform"/>
            <consortium name="The Broad Institute Genome Sequencing Center for Infectious Disease"/>
            <person name="Wu L."/>
            <person name="Ma J."/>
        </authorList>
    </citation>
    <scope>NUCLEOTIDE SEQUENCE [LARGE SCALE GENOMIC DNA]</scope>
    <source>
        <strain evidence="3">JCM 31486</strain>
    </source>
</reference>
<protein>
    <submittedName>
        <fullName evidence="2">Uncharacterized protein</fullName>
    </submittedName>
</protein>
<comment type="caution">
    <text evidence="2">The sequence shown here is derived from an EMBL/GenBank/DDBJ whole genome shotgun (WGS) entry which is preliminary data.</text>
</comment>
<evidence type="ECO:0000313" key="3">
    <source>
        <dbReference type="Proteomes" id="UP001597045"/>
    </source>
</evidence>
<keyword evidence="1" id="KW-0472">Membrane</keyword>
<accession>A0ABW3MNI2</accession>
<name>A0ABW3MNI2_9PSEU</name>
<feature type="non-terminal residue" evidence="2">
    <location>
        <position position="101"/>
    </location>
</feature>
<gene>
    <name evidence="2" type="ORF">ACFQ1S_44205</name>
</gene>
<dbReference type="Proteomes" id="UP001597045">
    <property type="component" value="Unassembled WGS sequence"/>
</dbReference>
<feature type="transmembrane region" description="Helical" evidence="1">
    <location>
        <begin position="12"/>
        <end position="33"/>
    </location>
</feature>
<proteinExistence type="predicted"/>
<evidence type="ECO:0000313" key="2">
    <source>
        <dbReference type="EMBL" id="MFD1052086.1"/>
    </source>
</evidence>
<keyword evidence="1" id="KW-0812">Transmembrane</keyword>
<keyword evidence="1" id="KW-1133">Transmembrane helix</keyword>
<evidence type="ECO:0000256" key="1">
    <source>
        <dbReference type="SAM" id="Phobius"/>
    </source>
</evidence>
<dbReference type="EMBL" id="JBHTIS010004117">
    <property type="protein sequence ID" value="MFD1052086.1"/>
    <property type="molecule type" value="Genomic_DNA"/>
</dbReference>
<sequence>MSTQSDRDSVANAVAMLEVGVFFAVPAMIAQLLSDPVDLPVGNDQDLVVSVFFPTSTGLTTFHSTSKQYNYIGPGDLASDPGGAGYTTERACCWFFLSGVD</sequence>
<keyword evidence="3" id="KW-1185">Reference proteome</keyword>